<keyword evidence="1" id="KW-0732">Signal</keyword>
<dbReference type="AlphaFoldDB" id="A0A914DVM0"/>
<proteinExistence type="predicted"/>
<dbReference type="WBParaSite" id="ACRNAN_scaffold4123.g16953.t1">
    <property type="protein sequence ID" value="ACRNAN_scaffold4123.g16953.t1"/>
    <property type="gene ID" value="ACRNAN_scaffold4123.g16953"/>
</dbReference>
<reference evidence="3" key="1">
    <citation type="submission" date="2022-11" db="UniProtKB">
        <authorList>
            <consortium name="WormBaseParasite"/>
        </authorList>
    </citation>
    <scope>IDENTIFICATION</scope>
</reference>
<evidence type="ECO:0000313" key="3">
    <source>
        <dbReference type="WBParaSite" id="ACRNAN_scaffold4123.g16953.t1"/>
    </source>
</evidence>
<sequence>MNMSIFTYNQFIILYFLLGYATPSSTHNVLKSDNDIHDLRNESNITDFLNDTINNSTDLETWLEHAIAIGVNDTQCYDDNQCPQPIFSNISSTISDIRNTPKTSMNKNTVVLLSNYCPKQAMLKFVGIDNSSLITIVINIVMLNQFDAQHCMDPSATLEIPFDLANISKIDTLDKIQYEFMNDTIYYNYDILQTPINIFFHVKLENLDWVLNFISNYLMNSELCKLGNDPYNMNTYYINYQIKIQQGVLASDEIIPWTTANLTKIYLIQRFNQTVENRTSKHNF</sequence>
<keyword evidence="2" id="KW-1185">Reference proteome</keyword>
<protein>
    <submittedName>
        <fullName evidence="3">Uncharacterized protein</fullName>
    </submittedName>
</protein>
<feature type="chain" id="PRO_5037915503" evidence="1">
    <location>
        <begin position="27"/>
        <end position="284"/>
    </location>
</feature>
<organism evidence="2 3">
    <name type="scientific">Acrobeloides nanus</name>
    <dbReference type="NCBI Taxonomy" id="290746"/>
    <lineage>
        <taxon>Eukaryota</taxon>
        <taxon>Metazoa</taxon>
        <taxon>Ecdysozoa</taxon>
        <taxon>Nematoda</taxon>
        <taxon>Chromadorea</taxon>
        <taxon>Rhabditida</taxon>
        <taxon>Tylenchina</taxon>
        <taxon>Cephalobomorpha</taxon>
        <taxon>Cephaloboidea</taxon>
        <taxon>Cephalobidae</taxon>
        <taxon>Acrobeloides</taxon>
    </lineage>
</organism>
<evidence type="ECO:0000313" key="2">
    <source>
        <dbReference type="Proteomes" id="UP000887540"/>
    </source>
</evidence>
<name>A0A914DVM0_9BILA</name>
<dbReference type="Proteomes" id="UP000887540">
    <property type="component" value="Unplaced"/>
</dbReference>
<feature type="signal peptide" evidence="1">
    <location>
        <begin position="1"/>
        <end position="26"/>
    </location>
</feature>
<evidence type="ECO:0000256" key="1">
    <source>
        <dbReference type="SAM" id="SignalP"/>
    </source>
</evidence>
<accession>A0A914DVM0</accession>